<feature type="domain" description="Fungal-type protein kinase" evidence="1">
    <location>
        <begin position="140"/>
        <end position="298"/>
    </location>
</feature>
<reference evidence="2 3" key="1">
    <citation type="submission" date="2019-01" db="EMBL/GenBank/DDBJ databases">
        <title>Draft genome sequence of Psathyrella aberdarensis IHI B618.</title>
        <authorList>
            <person name="Buettner E."/>
            <person name="Kellner H."/>
        </authorList>
    </citation>
    <scope>NUCLEOTIDE SEQUENCE [LARGE SCALE GENOMIC DNA]</scope>
    <source>
        <strain evidence="2 3">IHI B618</strain>
    </source>
</reference>
<dbReference type="Proteomes" id="UP000290288">
    <property type="component" value="Unassembled WGS sequence"/>
</dbReference>
<evidence type="ECO:0000313" key="2">
    <source>
        <dbReference type="EMBL" id="RXW17455.1"/>
    </source>
</evidence>
<proteinExistence type="predicted"/>
<dbReference type="InterPro" id="IPR011009">
    <property type="entry name" value="Kinase-like_dom_sf"/>
</dbReference>
<keyword evidence="3" id="KW-1185">Reference proteome</keyword>
<gene>
    <name evidence="2" type="ORF">EST38_g8396</name>
</gene>
<comment type="caution">
    <text evidence="2">The sequence shown here is derived from an EMBL/GenBank/DDBJ whole genome shotgun (WGS) entry which is preliminary data.</text>
</comment>
<feature type="domain" description="Fungal-type protein kinase" evidence="1">
    <location>
        <begin position="329"/>
        <end position="427"/>
    </location>
</feature>
<dbReference type="Pfam" id="PF17667">
    <property type="entry name" value="Pkinase_fungal"/>
    <property type="match status" value="2"/>
</dbReference>
<dbReference type="Gene3D" id="1.10.510.10">
    <property type="entry name" value="Transferase(Phosphotransferase) domain 1"/>
    <property type="match status" value="1"/>
</dbReference>
<accession>A0A4Q2DG22</accession>
<evidence type="ECO:0000259" key="1">
    <source>
        <dbReference type="Pfam" id="PF17667"/>
    </source>
</evidence>
<dbReference type="PANTHER" id="PTHR38248:SF2">
    <property type="entry name" value="FUNK1 11"/>
    <property type="match status" value="1"/>
</dbReference>
<evidence type="ECO:0000313" key="3">
    <source>
        <dbReference type="Proteomes" id="UP000290288"/>
    </source>
</evidence>
<dbReference type="EMBL" id="SDEE01000339">
    <property type="protein sequence ID" value="RXW17455.1"/>
    <property type="molecule type" value="Genomic_DNA"/>
</dbReference>
<organism evidence="2 3">
    <name type="scientific">Candolleomyces aberdarensis</name>
    <dbReference type="NCBI Taxonomy" id="2316362"/>
    <lineage>
        <taxon>Eukaryota</taxon>
        <taxon>Fungi</taxon>
        <taxon>Dikarya</taxon>
        <taxon>Basidiomycota</taxon>
        <taxon>Agaricomycotina</taxon>
        <taxon>Agaricomycetes</taxon>
        <taxon>Agaricomycetidae</taxon>
        <taxon>Agaricales</taxon>
        <taxon>Agaricineae</taxon>
        <taxon>Psathyrellaceae</taxon>
        <taxon>Candolleomyces</taxon>
    </lineage>
</organism>
<dbReference type="OrthoDB" id="5584477at2759"/>
<dbReference type="InterPro" id="IPR040976">
    <property type="entry name" value="Pkinase_fungal"/>
</dbReference>
<dbReference type="STRING" id="2316362.A0A4Q2DG22"/>
<protein>
    <recommendedName>
        <fullName evidence="1">Fungal-type protein kinase domain-containing protein</fullName>
    </recommendedName>
</protein>
<dbReference type="SUPFAM" id="SSF56112">
    <property type="entry name" value="Protein kinase-like (PK-like)"/>
    <property type="match status" value="1"/>
</dbReference>
<name>A0A4Q2DG22_9AGAR</name>
<dbReference type="AlphaFoldDB" id="A0A4Q2DG22"/>
<dbReference type="PANTHER" id="PTHR38248">
    <property type="entry name" value="FUNK1 6"/>
    <property type="match status" value="1"/>
</dbReference>
<sequence length="448" mass="50800">MDSSLDEQKRLVLPELGEVISLDDDAFPRSLYHQITPESAINDFLRKSRSYSLAKRRWKLPRNFTKLLNNDFHSPFLKILSSILNHFWNESIVRGTRLVIDSHATSLPHCEAGSTTHSSRPSIVIKAEGPSFQLPDSESGQTPAAIGFSNVTSCINLQIQQAETPVSEQLMQMAIYARQIFIQQPNRRFVRLLILFEEHFRLFHFDRSGAQYTPAINFHDEPHTFVRLILGLSSPDESDIGLDSSIQWMIEKGRKVGGTLRTRRADGAELVYSLSNVAPFFFRGDMRGRATICWSSEDVVSEHLYLQDAVGVPGVVQMVSCEPDRDETRNLRGFGDVLPPGFHNRVETRIVIKAYGKPVQNFTSAVQLLCALRDAIAGHMELYSEKGTLHRDISVYNILLGKTGAEPGYRGVLIDFDMAIHYGLETSNKPENWQIVRPILFFWMRYVS</sequence>